<protein>
    <recommendedName>
        <fullName evidence="2">Retrotransposon gag domain-containing protein</fullName>
    </recommendedName>
</protein>
<name>A0AAW1HXB1_SAPOF</name>
<reference evidence="3" key="1">
    <citation type="submission" date="2024-03" db="EMBL/GenBank/DDBJ databases">
        <title>WGS assembly of Saponaria officinalis var. Norfolk2.</title>
        <authorList>
            <person name="Jenkins J."/>
            <person name="Shu S."/>
            <person name="Grimwood J."/>
            <person name="Barry K."/>
            <person name="Goodstein D."/>
            <person name="Schmutz J."/>
            <person name="Leebens-Mack J."/>
            <person name="Osbourn A."/>
        </authorList>
    </citation>
    <scope>NUCLEOTIDE SEQUENCE [LARGE SCALE GENOMIC DNA]</scope>
    <source>
        <strain evidence="3">JIC</strain>
    </source>
</reference>
<dbReference type="Pfam" id="PF03732">
    <property type="entry name" value="Retrotrans_gag"/>
    <property type="match status" value="1"/>
</dbReference>
<feature type="region of interest" description="Disordered" evidence="1">
    <location>
        <begin position="441"/>
        <end position="477"/>
    </location>
</feature>
<feature type="compositionally biased region" description="Pro residues" evidence="1">
    <location>
        <begin position="309"/>
        <end position="319"/>
    </location>
</feature>
<dbReference type="EMBL" id="JBDFQZ010000010">
    <property type="protein sequence ID" value="KAK9681586.1"/>
    <property type="molecule type" value="Genomic_DNA"/>
</dbReference>
<dbReference type="InterPro" id="IPR005162">
    <property type="entry name" value="Retrotrans_gag_dom"/>
</dbReference>
<evidence type="ECO:0000313" key="4">
    <source>
        <dbReference type="Proteomes" id="UP001443914"/>
    </source>
</evidence>
<evidence type="ECO:0000313" key="3">
    <source>
        <dbReference type="EMBL" id="KAK9681586.1"/>
    </source>
</evidence>
<dbReference type="PANTHER" id="PTHR33223">
    <property type="entry name" value="CCHC-TYPE DOMAIN-CONTAINING PROTEIN"/>
    <property type="match status" value="1"/>
</dbReference>
<evidence type="ECO:0000256" key="1">
    <source>
        <dbReference type="SAM" id="MobiDB-lite"/>
    </source>
</evidence>
<organism evidence="3 4">
    <name type="scientific">Saponaria officinalis</name>
    <name type="common">Common soapwort</name>
    <name type="synonym">Lychnis saponaria</name>
    <dbReference type="NCBI Taxonomy" id="3572"/>
    <lineage>
        <taxon>Eukaryota</taxon>
        <taxon>Viridiplantae</taxon>
        <taxon>Streptophyta</taxon>
        <taxon>Embryophyta</taxon>
        <taxon>Tracheophyta</taxon>
        <taxon>Spermatophyta</taxon>
        <taxon>Magnoliopsida</taxon>
        <taxon>eudicotyledons</taxon>
        <taxon>Gunneridae</taxon>
        <taxon>Pentapetalae</taxon>
        <taxon>Caryophyllales</taxon>
        <taxon>Caryophyllaceae</taxon>
        <taxon>Caryophylleae</taxon>
        <taxon>Saponaria</taxon>
    </lineage>
</organism>
<feature type="compositionally biased region" description="Low complexity" evidence="1">
    <location>
        <begin position="271"/>
        <end position="297"/>
    </location>
</feature>
<feature type="region of interest" description="Disordered" evidence="1">
    <location>
        <begin position="202"/>
        <end position="323"/>
    </location>
</feature>
<gene>
    <name evidence="3" type="ORF">RND81_10G012900</name>
</gene>
<dbReference type="PANTHER" id="PTHR33223:SF3">
    <property type="match status" value="1"/>
</dbReference>
<comment type="caution">
    <text evidence="3">The sequence shown here is derived from an EMBL/GenBank/DDBJ whole genome shotgun (WGS) entry which is preliminary data.</text>
</comment>
<dbReference type="Proteomes" id="UP001443914">
    <property type="component" value="Unassembled WGS sequence"/>
</dbReference>
<feature type="domain" description="Retrotransposon gag" evidence="2">
    <location>
        <begin position="15"/>
        <end position="107"/>
    </location>
</feature>
<dbReference type="AlphaFoldDB" id="A0AAW1HXB1"/>
<accession>A0AAW1HXB1</accession>
<keyword evidence="4" id="KW-1185">Reference proteome</keyword>
<proteinExistence type="predicted"/>
<evidence type="ECO:0000259" key="2">
    <source>
        <dbReference type="Pfam" id="PF03732"/>
    </source>
</evidence>
<feature type="compositionally biased region" description="Polar residues" evidence="1">
    <location>
        <begin position="260"/>
        <end position="270"/>
    </location>
</feature>
<sequence length="549" mass="62915">MKPDGADDEYLMLRAFPFSLKDAARDWLYYLPPNSMTTWQTMKEVFLAQYFPTSQSSLLKKQISNIEQLDGETMYEYRERFKRICASCPYHGYSQEDLILYFCNSLNQEEARMVNAASGGSIINKTIEEANNLLEELAASSRHFRTKSRGVHMVKDQPSQRETKLQDQVNSLTNMVKSLIQGKEGVKDQGCENFDSYNNDYSSCPQNEDDSENVNAVGAFGGKTHHPTSHDPFSNTYNPGWRDHPNFRWSNQEEQPRPRWNNNQNGQFGESSQFQQNNRQQNPRPQFNQSNPNQFNQGSQYHNKQFNQNPPPQPQPPPQKAGMSTEDLVLSLANSMQTMQGNLTTFQAMVIQNQNDNKSSITNLERQIGQLSSAIGKLEARDSNNLPPVITPNPNNVCAVSLRNGRELVELEKKKKRPRQTSPMPTLERQEEEEIFVQIEDSSGEVDKEKHKEGSTSKDEYVDKTPPMGSPVYEPRAPFPDALKETRKHEQDKDIYETFRNCEVNIPLINLLKSVPRYAKFLKELCTVKRNNKLKATKKVRENGLLIPC</sequence>
<feature type="compositionally biased region" description="Basic and acidic residues" evidence="1">
    <location>
        <begin position="445"/>
        <end position="463"/>
    </location>
</feature>